<evidence type="ECO:0000313" key="1">
    <source>
        <dbReference type="EMBL" id="KAH9843637.1"/>
    </source>
</evidence>
<dbReference type="GeneID" id="72006747"/>
<sequence>MNRGPIILTIDEAEFLLDQMPAPSSDEDEMVTKLRKSKMKHAPSRLPARLSEELGFTLHVFPKTQTVVLTR</sequence>
<proteinExistence type="predicted"/>
<reference evidence="1 2" key="1">
    <citation type="journal article" date="2021" name="Environ. Microbiol.">
        <title>Gene family expansions and transcriptome signatures uncover fungal adaptations to wood decay.</title>
        <authorList>
            <person name="Hage H."/>
            <person name="Miyauchi S."/>
            <person name="Viragh M."/>
            <person name="Drula E."/>
            <person name="Min B."/>
            <person name="Chaduli D."/>
            <person name="Navarro D."/>
            <person name="Favel A."/>
            <person name="Norest M."/>
            <person name="Lesage-Meessen L."/>
            <person name="Balint B."/>
            <person name="Merenyi Z."/>
            <person name="de Eugenio L."/>
            <person name="Morin E."/>
            <person name="Martinez A.T."/>
            <person name="Baldrian P."/>
            <person name="Stursova M."/>
            <person name="Martinez M.J."/>
            <person name="Novotny C."/>
            <person name="Magnuson J.K."/>
            <person name="Spatafora J.W."/>
            <person name="Maurice S."/>
            <person name="Pangilinan J."/>
            <person name="Andreopoulos W."/>
            <person name="LaButti K."/>
            <person name="Hundley H."/>
            <person name="Na H."/>
            <person name="Kuo A."/>
            <person name="Barry K."/>
            <person name="Lipzen A."/>
            <person name="Henrissat B."/>
            <person name="Riley R."/>
            <person name="Ahrendt S."/>
            <person name="Nagy L.G."/>
            <person name="Grigoriev I.V."/>
            <person name="Martin F."/>
            <person name="Rosso M.N."/>
        </authorList>
    </citation>
    <scope>NUCLEOTIDE SEQUENCE [LARGE SCALE GENOMIC DNA]</scope>
    <source>
        <strain evidence="1 2">CIRM-BRFM 1785</strain>
    </source>
</reference>
<protein>
    <submittedName>
        <fullName evidence="1">Uncharacterized protein</fullName>
    </submittedName>
</protein>
<dbReference type="Proteomes" id="UP000814176">
    <property type="component" value="Unassembled WGS sequence"/>
</dbReference>
<dbReference type="RefSeq" id="XP_047784447.1">
    <property type="nucleotide sequence ID" value="XM_047926015.1"/>
</dbReference>
<dbReference type="EMBL" id="JADCUA010000001">
    <property type="protein sequence ID" value="KAH9843637.1"/>
    <property type="molecule type" value="Genomic_DNA"/>
</dbReference>
<keyword evidence="2" id="KW-1185">Reference proteome</keyword>
<accession>A0ABQ8KYP7</accession>
<gene>
    <name evidence="1" type="ORF">C8Q71DRAFT_8078</name>
</gene>
<organism evidence="1 2">
    <name type="scientific">Rhodofomes roseus</name>
    <dbReference type="NCBI Taxonomy" id="34475"/>
    <lineage>
        <taxon>Eukaryota</taxon>
        <taxon>Fungi</taxon>
        <taxon>Dikarya</taxon>
        <taxon>Basidiomycota</taxon>
        <taxon>Agaricomycotina</taxon>
        <taxon>Agaricomycetes</taxon>
        <taxon>Polyporales</taxon>
        <taxon>Rhodofomes</taxon>
    </lineage>
</organism>
<name>A0ABQ8KYP7_9APHY</name>
<evidence type="ECO:0000313" key="2">
    <source>
        <dbReference type="Proteomes" id="UP000814176"/>
    </source>
</evidence>
<comment type="caution">
    <text evidence="1">The sequence shown here is derived from an EMBL/GenBank/DDBJ whole genome shotgun (WGS) entry which is preliminary data.</text>
</comment>